<evidence type="ECO:0000313" key="1">
    <source>
        <dbReference type="EMBL" id="SEJ04230.1"/>
    </source>
</evidence>
<evidence type="ECO:0008006" key="3">
    <source>
        <dbReference type="Google" id="ProtNLM"/>
    </source>
</evidence>
<organism evidence="1 2">
    <name type="scientific">Halohasta litchfieldiae</name>
    <dbReference type="NCBI Taxonomy" id="1073996"/>
    <lineage>
        <taxon>Archaea</taxon>
        <taxon>Methanobacteriati</taxon>
        <taxon>Methanobacteriota</taxon>
        <taxon>Stenosarchaea group</taxon>
        <taxon>Halobacteria</taxon>
        <taxon>Halobacteriales</taxon>
        <taxon>Haloferacaceae</taxon>
        <taxon>Halohasta</taxon>
    </lineage>
</organism>
<dbReference type="AlphaFoldDB" id="A0A1H6VUE8"/>
<keyword evidence="2" id="KW-1185">Reference proteome</keyword>
<dbReference type="Proteomes" id="UP000198888">
    <property type="component" value="Unassembled WGS sequence"/>
</dbReference>
<dbReference type="STRING" id="1073996.SAMN05444271_11771"/>
<name>A0A1H6VUE8_9EURY</name>
<proteinExistence type="predicted"/>
<evidence type="ECO:0000313" key="2">
    <source>
        <dbReference type="Proteomes" id="UP000198888"/>
    </source>
</evidence>
<gene>
    <name evidence="1" type="ORF">SAMN05444271_11771</name>
</gene>
<protein>
    <recommendedName>
        <fullName evidence="3">Transposase</fullName>
    </recommendedName>
</protein>
<accession>A0A1H6VUE8</accession>
<sequence>MQRFAEKALDGIEVRWTSNPVERAMGEVAKRCKRDWMQWSRAGLNAVLQLRLVKYQDPDRYNQFFNEVLCESIHEKIHCTASVEATGGEV</sequence>
<reference evidence="1 2" key="1">
    <citation type="submission" date="2016-10" db="EMBL/GenBank/DDBJ databases">
        <authorList>
            <person name="de Groot N.N."/>
        </authorList>
    </citation>
    <scope>NUCLEOTIDE SEQUENCE [LARGE SCALE GENOMIC DNA]</scope>
    <source>
        <strain evidence="1 2">DSM 22187</strain>
    </source>
</reference>
<dbReference type="EMBL" id="FNYR01000017">
    <property type="protein sequence ID" value="SEJ04230.1"/>
    <property type="molecule type" value="Genomic_DNA"/>
</dbReference>